<name>F8AHB3_PYRYC</name>
<dbReference type="GeneID" id="10838254"/>
<dbReference type="CDD" id="cd02440">
    <property type="entry name" value="AdoMet_MTases"/>
    <property type="match status" value="1"/>
</dbReference>
<dbReference type="Gene3D" id="3.40.50.150">
    <property type="entry name" value="Vaccinia Virus protein VP39"/>
    <property type="match status" value="1"/>
</dbReference>
<sequence>MRSPRWKDGRLGLPIMEAVRLFPELGRYLDERGRLDFSNREARILYNKAVAKALFGLDIEYHPRGLVTPPISRYIFLKIFLRGGEKVLEIGTGHTAMMALMAEKLFNCIVTATELDDEFFAYAKLNVERNNAKVRLIKSNGGIIRGVVPPETFDVIFSAPPYYERHVRGVLTEREAVGGGRFGEAFSIKLLEEAVDYLRPGGKVALFLPDKGPLIEAVKEKGKELGYEIRDIRFKVGTRWRHALIGTRAVGVSSPLGGGALSSSSLD</sequence>
<dbReference type="RefSeq" id="WP_013906407.1">
    <property type="nucleotide sequence ID" value="NC_015680.1"/>
</dbReference>
<evidence type="ECO:0000313" key="4">
    <source>
        <dbReference type="Proteomes" id="UP000008386"/>
    </source>
</evidence>
<dbReference type="PANTHER" id="PTHR13393:SF0">
    <property type="entry name" value="RNA N6-ADENOSINE-METHYLTRANSFERASE METTL16"/>
    <property type="match status" value="1"/>
</dbReference>
<organism evidence="3 4">
    <name type="scientific">Pyrococcus yayanosii (strain CH1 / JCM 16557)</name>
    <dbReference type="NCBI Taxonomy" id="529709"/>
    <lineage>
        <taxon>Archaea</taxon>
        <taxon>Methanobacteriati</taxon>
        <taxon>Methanobacteriota</taxon>
        <taxon>Thermococci</taxon>
        <taxon>Thermococcales</taxon>
        <taxon>Thermococcaceae</taxon>
        <taxon>Pyrococcus</taxon>
    </lineage>
</organism>
<dbReference type="EMBL" id="CP002779">
    <property type="protein sequence ID" value="AEH25351.1"/>
    <property type="molecule type" value="Genomic_DNA"/>
</dbReference>
<evidence type="ECO:0000256" key="2">
    <source>
        <dbReference type="ARBA" id="ARBA00022679"/>
    </source>
</evidence>
<dbReference type="GO" id="GO:0070475">
    <property type="term" value="P:rRNA base methylation"/>
    <property type="evidence" value="ECO:0007669"/>
    <property type="project" value="TreeGrafter"/>
</dbReference>
<dbReference type="Proteomes" id="UP000008386">
    <property type="component" value="Chromosome"/>
</dbReference>
<reference evidence="3 4" key="1">
    <citation type="journal article" date="2011" name="J. Bacteriol.">
        <title>Complete genome sequence of the obligate piezophilic hyperthermophilic archaeon Pyrococcus yayanosii CH1.</title>
        <authorList>
            <person name="Jun X."/>
            <person name="Lupeng L."/>
            <person name="Minjuan X."/>
            <person name="Oger P."/>
            <person name="Fengping W."/>
            <person name="Jebbar M."/>
            <person name="Xiang X."/>
        </authorList>
    </citation>
    <scope>NUCLEOTIDE SEQUENCE [LARGE SCALE GENOMIC DNA]</scope>
    <source>
        <strain evidence="4">CH1 / JCM 16557</strain>
    </source>
</reference>
<accession>F8AHB3</accession>
<dbReference type="STRING" id="529709.PYCH_16910"/>
<dbReference type="AlphaFoldDB" id="F8AHB3"/>
<dbReference type="GO" id="GO:0052907">
    <property type="term" value="F:23S rRNA (adenine(1618)-N(6))-methyltransferase activity"/>
    <property type="evidence" value="ECO:0007669"/>
    <property type="project" value="TreeGrafter"/>
</dbReference>
<keyword evidence="2 3" id="KW-0808">Transferase</keyword>
<dbReference type="OrthoDB" id="30774at2157"/>
<dbReference type="PANTHER" id="PTHR13393">
    <property type="entry name" value="SAM-DEPENDENT METHYLTRANSFERASE"/>
    <property type="match status" value="1"/>
</dbReference>
<dbReference type="eggNOG" id="arCOG00111">
    <property type="taxonomic scope" value="Archaea"/>
</dbReference>
<gene>
    <name evidence="3" type="ordered locus">PYCH_16910</name>
</gene>
<proteinExistence type="predicted"/>
<dbReference type="InterPro" id="IPR029063">
    <property type="entry name" value="SAM-dependent_MTases_sf"/>
</dbReference>
<evidence type="ECO:0000313" key="3">
    <source>
        <dbReference type="EMBL" id="AEH25351.1"/>
    </source>
</evidence>
<dbReference type="InterPro" id="IPR010286">
    <property type="entry name" value="METTL16/RlmF"/>
</dbReference>
<dbReference type="HOGENOM" id="CLU_071987_0_0_2"/>
<dbReference type="SUPFAM" id="SSF53335">
    <property type="entry name" value="S-adenosyl-L-methionine-dependent methyltransferases"/>
    <property type="match status" value="1"/>
</dbReference>
<keyword evidence="1 3" id="KW-0489">Methyltransferase</keyword>
<dbReference type="KEGG" id="pya:PYCH_16910"/>
<keyword evidence="4" id="KW-1185">Reference proteome</keyword>
<evidence type="ECO:0000256" key="1">
    <source>
        <dbReference type="ARBA" id="ARBA00022603"/>
    </source>
</evidence>
<protein>
    <submittedName>
        <fullName evidence="3">SAM-dependent methyltransferase</fullName>
    </submittedName>
</protein>
<dbReference type="Pfam" id="PF05971">
    <property type="entry name" value="Methyltransf_10"/>
    <property type="match status" value="1"/>
</dbReference>